<sequence length="161" mass="18078">AAVTVASCRYHTGIEYCSKIWIKITATDQDRPIERETIGVTRPCGDGWCTSTAIYKRSLFGTRKRKQQWFNDKLVQFEFHSLVVDVHFDSGREFNAEKERLHFNIESEDHLDVIGGKSEDVVTCETSTDPSTSCQVAVNVQVGNHEADSTQASSDHYNASS</sequence>
<feature type="non-terminal residue" evidence="1">
    <location>
        <position position="1"/>
    </location>
</feature>
<dbReference type="Proteomes" id="UP001331761">
    <property type="component" value="Unassembled WGS sequence"/>
</dbReference>
<evidence type="ECO:0000313" key="2">
    <source>
        <dbReference type="Proteomes" id="UP001331761"/>
    </source>
</evidence>
<gene>
    <name evidence="1" type="ORF">GCK32_004271</name>
</gene>
<proteinExistence type="predicted"/>
<accession>A0AAN8FD48</accession>
<dbReference type="EMBL" id="WIXE01011190">
    <property type="protein sequence ID" value="KAK5976961.1"/>
    <property type="molecule type" value="Genomic_DNA"/>
</dbReference>
<comment type="caution">
    <text evidence="1">The sequence shown here is derived from an EMBL/GenBank/DDBJ whole genome shotgun (WGS) entry which is preliminary data.</text>
</comment>
<reference evidence="1 2" key="1">
    <citation type="submission" date="2019-10" db="EMBL/GenBank/DDBJ databases">
        <title>Assembly and Annotation for the nematode Trichostrongylus colubriformis.</title>
        <authorList>
            <person name="Martin J."/>
        </authorList>
    </citation>
    <scope>NUCLEOTIDE SEQUENCE [LARGE SCALE GENOMIC DNA]</scope>
    <source>
        <strain evidence="1">G859</strain>
        <tissue evidence="1">Whole worm</tissue>
    </source>
</reference>
<dbReference type="AlphaFoldDB" id="A0AAN8FD48"/>
<evidence type="ECO:0000313" key="1">
    <source>
        <dbReference type="EMBL" id="KAK5976961.1"/>
    </source>
</evidence>
<protein>
    <submittedName>
        <fullName evidence="1">Uncharacterized protein</fullName>
    </submittedName>
</protein>
<name>A0AAN8FD48_TRICO</name>
<organism evidence="1 2">
    <name type="scientific">Trichostrongylus colubriformis</name>
    <name type="common">Black scour worm</name>
    <dbReference type="NCBI Taxonomy" id="6319"/>
    <lineage>
        <taxon>Eukaryota</taxon>
        <taxon>Metazoa</taxon>
        <taxon>Ecdysozoa</taxon>
        <taxon>Nematoda</taxon>
        <taxon>Chromadorea</taxon>
        <taxon>Rhabditida</taxon>
        <taxon>Rhabditina</taxon>
        <taxon>Rhabditomorpha</taxon>
        <taxon>Strongyloidea</taxon>
        <taxon>Trichostrongylidae</taxon>
        <taxon>Trichostrongylus</taxon>
    </lineage>
</organism>
<keyword evidence="2" id="KW-1185">Reference proteome</keyword>